<gene>
    <name evidence="13" type="ORF">AB205_0167770</name>
</gene>
<evidence type="ECO:0000256" key="2">
    <source>
        <dbReference type="ARBA" id="ARBA00004174"/>
    </source>
</evidence>
<dbReference type="PRINTS" id="PR00385">
    <property type="entry name" value="P450"/>
</dbReference>
<evidence type="ECO:0000256" key="10">
    <source>
        <dbReference type="ARBA" id="ARBA00023004"/>
    </source>
</evidence>
<dbReference type="EMBL" id="KV956263">
    <property type="protein sequence ID" value="PIO23958.1"/>
    <property type="molecule type" value="Genomic_DNA"/>
</dbReference>
<keyword evidence="11" id="KW-0503">Monooxygenase</keyword>
<evidence type="ECO:0000256" key="11">
    <source>
        <dbReference type="ARBA" id="ARBA00023033"/>
    </source>
</evidence>
<keyword evidence="9" id="KW-0560">Oxidoreductase</keyword>
<evidence type="ECO:0000256" key="12">
    <source>
        <dbReference type="ARBA" id="ARBA00023136"/>
    </source>
</evidence>
<dbReference type="GO" id="GO:0006805">
    <property type="term" value="P:xenobiotic metabolic process"/>
    <property type="evidence" value="ECO:0007669"/>
    <property type="project" value="TreeGrafter"/>
</dbReference>
<keyword evidence="14" id="KW-1185">Reference proteome</keyword>
<dbReference type="FunFam" id="1.10.630.10:FF:000238">
    <property type="entry name" value="Cytochrome P450 2A6"/>
    <property type="match status" value="1"/>
</dbReference>
<keyword evidence="10" id="KW-0408">Iron</keyword>
<dbReference type="GO" id="GO:0005506">
    <property type="term" value="F:iron ion binding"/>
    <property type="evidence" value="ECO:0007669"/>
    <property type="project" value="InterPro"/>
</dbReference>
<dbReference type="Pfam" id="PF00067">
    <property type="entry name" value="p450"/>
    <property type="match status" value="2"/>
</dbReference>
<name>A0A2G9R7U2_AQUCT</name>
<feature type="non-terminal residue" evidence="13">
    <location>
        <position position="1"/>
    </location>
</feature>
<dbReference type="AlphaFoldDB" id="A0A2G9R7U2"/>
<dbReference type="OrthoDB" id="1055148at2759"/>
<keyword evidence="5" id="KW-0349">Heme</keyword>
<evidence type="ECO:0000256" key="1">
    <source>
        <dbReference type="ARBA" id="ARBA00001971"/>
    </source>
</evidence>
<evidence type="ECO:0000256" key="4">
    <source>
        <dbReference type="ARBA" id="ARBA00010617"/>
    </source>
</evidence>
<dbReference type="GO" id="GO:0008392">
    <property type="term" value="F:arachidonate epoxygenase activity"/>
    <property type="evidence" value="ECO:0007669"/>
    <property type="project" value="TreeGrafter"/>
</dbReference>
<dbReference type="InterPro" id="IPR036396">
    <property type="entry name" value="Cyt_P450_sf"/>
</dbReference>
<reference evidence="14" key="1">
    <citation type="journal article" date="2017" name="Nat. Commun.">
        <title>The North American bullfrog draft genome provides insight into hormonal regulation of long noncoding RNA.</title>
        <authorList>
            <person name="Hammond S.A."/>
            <person name="Warren R.L."/>
            <person name="Vandervalk B.P."/>
            <person name="Kucuk E."/>
            <person name="Khan H."/>
            <person name="Gibb E.A."/>
            <person name="Pandoh P."/>
            <person name="Kirk H."/>
            <person name="Zhao Y."/>
            <person name="Jones M."/>
            <person name="Mungall A.J."/>
            <person name="Coope R."/>
            <person name="Pleasance S."/>
            <person name="Moore R.A."/>
            <person name="Holt R.A."/>
            <person name="Round J.M."/>
            <person name="Ohora S."/>
            <person name="Walle B.V."/>
            <person name="Veldhoen N."/>
            <person name="Helbing C.C."/>
            <person name="Birol I."/>
        </authorList>
    </citation>
    <scope>NUCLEOTIDE SEQUENCE [LARGE SCALE GENOMIC DNA]</scope>
</reference>
<evidence type="ECO:0000256" key="6">
    <source>
        <dbReference type="ARBA" id="ARBA00022723"/>
    </source>
</evidence>
<dbReference type="GO" id="GO:0016712">
    <property type="term" value="F:oxidoreductase activity, acting on paired donors, with incorporation or reduction of molecular oxygen, reduced flavin or flavoprotein as one donor, and incorporation of one atom of oxygen"/>
    <property type="evidence" value="ECO:0007669"/>
    <property type="project" value="TreeGrafter"/>
</dbReference>
<comment type="similarity">
    <text evidence="4">Belongs to the cytochrome P450 family.</text>
</comment>
<dbReference type="InterPro" id="IPR050182">
    <property type="entry name" value="Cytochrome_P450_fam2"/>
</dbReference>
<dbReference type="PANTHER" id="PTHR24300:SF385">
    <property type="entry name" value="CYTOCHROME P450 2C20"/>
    <property type="match status" value="1"/>
</dbReference>
<comment type="subcellular location">
    <subcellularLocation>
        <location evidence="3">Endoplasmic reticulum membrane</location>
        <topology evidence="3">Peripheral membrane protein</topology>
    </subcellularLocation>
    <subcellularLocation>
        <location evidence="2">Microsome membrane</location>
        <topology evidence="2">Peripheral membrane protein</topology>
    </subcellularLocation>
</comment>
<protein>
    <submittedName>
        <fullName evidence="13">Uncharacterized protein</fullName>
    </submittedName>
</protein>
<evidence type="ECO:0000313" key="13">
    <source>
        <dbReference type="EMBL" id="PIO23958.1"/>
    </source>
</evidence>
<sequence>LGEKYGGVYTIYFGRNPTVVLYGYDALKEALLGQAEDFSGRAILPVFARVARRKGMVFSNGPHWYQQRKFSLTTLRNFGMGKRSIEERVTEEAKFLVDFFRSKNGNGLFDSHPGKPFNPGPELTAAVSNVICSIVFGDRFDTEDKTFQTLHNMILENLTFLGRLGFQLYNAFPEILRWLPGQHNKIFLNGTMLQEFLGNLIKNHVKTRDPNCPRDFVDSFLNKIDEEAGNPESHFTIESLTMTTFNLFIAGTGTTSSTLRWLLKFMMEYPEIQKKVQAEIENVIGAEKCPSLEHRVSLPYTDAVIHEAQRYARKRACIGEALAKTEIFIFFISFLQKFNLKFPPGEKGPIGLIEGGTRDPKPFTMCAESRI</sequence>
<dbReference type="Gene3D" id="1.10.630.10">
    <property type="entry name" value="Cytochrome P450"/>
    <property type="match status" value="2"/>
</dbReference>
<keyword evidence="12" id="KW-0472">Membrane</keyword>
<keyword evidence="8" id="KW-0492">Microsome</keyword>
<evidence type="ECO:0000313" key="14">
    <source>
        <dbReference type="Proteomes" id="UP000228934"/>
    </source>
</evidence>
<organism evidence="13 14">
    <name type="scientific">Aquarana catesbeiana</name>
    <name type="common">American bullfrog</name>
    <name type="synonym">Rana catesbeiana</name>
    <dbReference type="NCBI Taxonomy" id="8400"/>
    <lineage>
        <taxon>Eukaryota</taxon>
        <taxon>Metazoa</taxon>
        <taxon>Chordata</taxon>
        <taxon>Craniata</taxon>
        <taxon>Vertebrata</taxon>
        <taxon>Euteleostomi</taxon>
        <taxon>Amphibia</taxon>
        <taxon>Batrachia</taxon>
        <taxon>Anura</taxon>
        <taxon>Neobatrachia</taxon>
        <taxon>Ranoidea</taxon>
        <taxon>Ranidae</taxon>
        <taxon>Aquarana</taxon>
    </lineage>
</organism>
<dbReference type="PRINTS" id="PR00463">
    <property type="entry name" value="EP450I"/>
</dbReference>
<dbReference type="PANTHER" id="PTHR24300">
    <property type="entry name" value="CYTOCHROME P450 508A4-RELATED"/>
    <property type="match status" value="1"/>
</dbReference>
<evidence type="ECO:0000256" key="7">
    <source>
        <dbReference type="ARBA" id="ARBA00022824"/>
    </source>
</evidence>
<dbReference type="GO" id="GO:0020037">
    <property type="term" value="F:heme binding"/>
    <property type="evidence" value="ECO:0007669"/>
    <property type="project" value="InterPro"/>
</dbReference>
<evidence type="ECO:0000256" key="5">
    <source>
        <dbReference type="ARBA" id="ARBA00022617"/>
    </source>
</evidence>
<dbReference type="GO" id="GO:0005789">
    <property type="term" value="C:endoplasmic reticulum membrane"/>
    <property type="evidence" value="ECO:0007669"/>
    <property type="project" value="UniProtKB-SubCell"/>
</dbReference>
<evidence type="ECO:0000256" key="3">
    <source>
        <dbReference type="ARBA" id="ARBA00004406"/>
    </source>
</evidence>
<comment type="cofactor">
    <cofactor evidence="1">
        <name>heme</name>
        <dbReference type="ChEBI" id="CHEBI:30413"/>
    </cofactor>
</comment>
<keyword evidence="6" id="KW-0479">Metal-binding</keyword>
<dbReference type="Proteomes" id="UP000228934">
    <property type="component" value="Unassembled WGS sequence"/>
</dbReference>
<evidence type="ECO:0000256" key="9">
    <source>
        <dbReference type="ARBA" id="ARBA00023002"/>
    </source>
</evidence>
<proteinExistence type="inferred from homology"/>
<dbReference type="InterPro" id="IPR001128">
    <property type="entry name" value="Cyt_P450"/>
</dbReference>
<dbReference type="SUPFAM" id="SSF48264">
    <property type="entry name" value="Cytochrome P450"/>
    <property type="match status" value="1"/>
</dbReference>
<accession>A0A2G9R7U2</accession>
<evidence type="ECO:0000256" key="8">
    <source>
        <dbReference type="ARBA" id="ARBA00022848"/>
    </source>
</evidence>
<keyword evidence="7" id="KW-0256">Endoplasmic reticulum</keyword>
<dbReference type="InterPro" id="IPR002401">
    <property type="entry name" value="Cyt_P450_E_grp-I"/>
</dbReference>
<dbReference type="GO" id="GO:0019373">
    <property type="term" value="P:epoxygenase P450 pathway"/>
    <property type="evidence" value="ECO:0007669"/>
    <property type="project" value="TreeGrafter"/>
</dbReference>